<keyword evidence="2" id="KW-1185">Reference proteome</keyword>
<name>A0A8H6T051_9AGAR</name>
<accession>A0A8H6T051</accession>
<comment type="caution">
    <text evidence="1">The sequence shown here is derived from an EMBL/GenBank/DDBJ whole genome shotgun (WGS) entry which is preliminary data.</text>
</comment>
<dbReference type="RefSeq" id="XP_037222064.1">
    <property type="nucleotide sequence ID" value="XM_037361772.1"/>
</dbReference>
<evidence type="ECO:0000313" key="2">
    <source>
        <dbReference type="Proteomes" id="UP000636479"/>
    </source>
</evidence>
<evidence type="ECO:0000313" key="1">
    <source>
        <dbReference type="EMBL" id="KAF7307045.1"/>
    </source>
</evidence>
<dbReference type="EMBL" id="JACAZF010000004">
    <property type="protein sequence ID" value="KAF7307045.1"/>
    <property type="molecule type" value="Genomic_DNA"/>
</dbReference>
<dbReference type="Proteomes" id="UP000636479">
    <property type="component" value="Unassembled WGS sequence"/>
</dbReference>
<protein>
    <submittedName>
        <fullName evidence="1">Uncharacterized protein</fullName>
    </submittedName>
</protein>
<proteinExistence type="predicted"/>
<sequence length="150" mass="17194">MDWTGTAVNSISDKIGRSTAKFIPNCFALHRLACKLPDAATAKRDLQPDDDPYPPVFRSMDVIEVQKYERYSQENCEEFDLHENLCRCGALEALSTSSMATRSPLHWSRYLTTWDCPSMSVGRKPWKERRPSRVKVASRSREIACFFQSP</sequence>
<dbReference type="GeneID" id="59344288"/>
<gene>
    <name evidence="1" type="ORF">MIND_00497600</name>
</gene>
<dbReference type="AlphaFoldDB" id="A0A8H6T051"/>
<organism evidence="1 2">
    <name type="scientific">Mycena indigotica</name>
    <dbReference type="NCBI Taxonomy" id="2126181"/>
    <lineage>
        <taxon>Eukaryota</taxon>
        <taxon>Fungi</taxon>
        <taxon>Dikarya</taxon>
        <taxon>Basidiomycota</taxon>
        <taxon>Agaricomycotina</taxon>
        <taxon>Agaricomycetes</taxon>
        <taxon>Agaricomycetidae</taxon>
        <taxon>Agaricales</taxon>
        <taxon>Marasmiineae</taxon>
        <taxon>Mycenaceae</taxon>
        <taxon>Mycena</taxon>
    </lineage>
</organism>
<reference evidence="1" key="1">
    <citation type="submission" date="2020-05" db="EMBL/GenBank/DDBJ databases">
        <title>Mycena genomes resolve the evolution of fungal bioluminescence.</title>
        <authorList>
            <person name="Tsai I.J."/>
        </authorList>
    </citation>
    <scope>NUCLEOTIDE SEQUENCE</scope>
    <source>
        <strain evidence="1">171206Taipei</strain>
    </source>
</reference>